<evidence type="ECO:0000259" key="2">
    <source>
        <dbReference type="Pfam" id="PF06889"/>
    </source>
</evidence>
<evidence type="ECO:0000256" key="1">
    <source>
        <dbReference type="SAM" id="Coils"/>
    </source>
</evidence>
<protein>
    <submittedName>
        <fullName evidence="3">DUF1266 domain-containing protein</fullName>
    </submittedName>
</protein>
<accession>A0A7U2RA75</accession>
<dbReference type="Pfam" id="PF06889">
    <property type="entry name" value="DUF1266"/>
    <property type="match status" value="1"/>
</dbReference>
<name>A0A7U2RA75_FLAPS</name>
<keyword evidence="1" id="KW-0175">Coiled coil</keyword>
<dbReference type="EMBL" id="CP059075">
    <property type="protein sequence ID" value="QRE04713.1"/>
    <property type="molecule type" value="Genomic_DNA"/>
</dbReference>
<reference evidence="3 4" key="1">
    <citation type="submission" date="2020-07" db="EMBL/GenBank/DDBJ databases">
        <title>Genomic characterization of Flavobacterium psychrophilum strains.</title>
        <authorList>
            <person name="Castillo D."/>
            <person name="Jorgensen J."/>
            <person name="Middelboe M."/>
        </authorList>
    </citation>
    <scope>NUCLEOTIDE SEQUENCE [LARGE SCALE GENOMIC DNA]</scope>
    <source>
        <strain evidence="3 4">FPS-R7</strain>
    </source>
</reference>
<organism evidence="3 4">
    <name type="scientific">Flavobacterium psychrophilum</name>
    <dbReference type="NCBI Taxonomy" id="96345"/>
    <lineage>
        <taxon>Bacteria</taxon>
        <taxon>Pseudomonadati</taxon>
        <taxon>Bacteroidota</taxon>
        <taxon>Flavobacteriia</taxon>
        <taxon>Flavobacteriales</taxon>
        <taxon>Flavobacteriaceae</taxon>
        <taxon>Flavobacterium</taxon>
    </lineage>
</organism>
<feature type="domain" description="DUF1266" evidence="2">
    <location>
        <begin position="167"/>
        <end position="247"/>
    </location>
</feature>
<dbReference type="AlphaFoldDB" id="A0A7U2RA75"/>
<dbReference type="Proteomes" id="UP000596329">
    <property type="component" value="Chromosome"/>
</dbReference>
<evidence type="ECO:0000313" key="3">
    <source>
        <dbReference type="EMBL" id="QRE04713.1"/>
    </source>
</evidence>
<evidence type="ECO:0000313" key="4">
    <source>
        <dbReference type="Proteomes" id="UP000596329"/>
    </source>
</evidence>
<sequence>MFKFIKELISSVKEGIDEANEELKEEELSKQKEITIEYEKNVKELKKLSYTEKFGTALCAPFRAIYFGDMFSLFKSDEDLNMPLHLYSFGKYPLSEEQKKEFSDILKRDFDIVDRGSCLNMLKTFFCLVHIDVADTILATAEITSIDTSMWDMKKIGSSTLLSSVSSHIITASTDIGFLGKVEALVLLNRIIDYTKQNNRSWENYSENFIIGEKNVGLNNFMGRKVISKYISYLKEKKGSPWNNIMWSQT</sequence>
<proteinExistence type="predicted"/>
<dbReference type="InterPro" id="IPR009677">
    <property type="entry name" value="DUF1266"/>
</dbReference>
<gene>
    <name evidence="3" type="ORF">H0H26_03695</name>
</gene>
<dbReference type="RefSeq" id="WP_063742754.1">
    <property type="nucleotide sequence ID" value="NZ_CP059075.1"/>
</dbReference>
<feature type="coiled-coil region" evidence="1">
    <location>
        <begin position="9"/>
        <end position="36"/>
    </location>
</feature>